<feature type="non-terminal residue" evidence="1">
    <location>
        <position position="1"/>
    </location>
</feature>
<reference evidence="1" key="1">
    <citation type="submission" date="2016-11" db="EMBL/GenBank/DDBJ databases">
        <title>The genome of Nicotiana attenuata.</title>
        <authorList>
            <person name="Xu S."/>
            <person name="Brockmoeller T."/>
            <person name="Gaquerel E."/>
            <person name="Navarro A."/>
            <person name="Kuhl H."/>
            <person name="Gase K."/>
            <person name="Ling Z."/>
            <person name="Zhou W."/>
            <person name="Kreitzer C."/>
            <person name="Stanke M."/>
            <person name="Tang H."/>
            <person name="Lyons E."/>
            <person name="Pandey P."/>
            <person name="Pandey S.P."/>
            <person name="Timmermann B."/>
            <person name="Baldwin I.T."/>
        </authorList>
    </citation>
    <scope>NUCLEOTIDE SEQUENCE [LARGE SCALE GENOMIC DNA]</scope>
    <source>
        <strain evidence="1">UT</strain>
    </source>
</reference>
<accession>A0A1J6K7U9</accession>
<evidence type="ECO:0000313" key="1">
    <source>
        <dbReference type="EMBL" id="OIT26202.1"/>
    </source>
</evidence>
<dbReference type="AlphaFoldDB" id="A0A1J6K7U9"/>
<proteinExistence type="predicted"/>
<keyword evidence="2" id="KW-1185">Reference proteome</keyword>
<dbReference type="Proteomes" id="UP000187609">
    <property type="component" value="Unassembled WGS sequence"/>
</dbReference>
<dbReference type="Gramene" id="OIT26202">
    <property type="protein sequence ID" value="OIT26202"/>
    <property type="gene ID" value="A4A49_62050"/>
</dbReference>
<dbReference type="STRING" id="49451.A0A1J6K7U9"/>
<name>A0A1J6K7U9_NICAT</name>
<evidence type="ECO:0000313" key="2">
    <source>
        <dbReference type="Proteomes" id="UP000187609"/>
    </source>
</evidence>
<organism evidence="1 2">
    <name type="scientific">Nicotiana attenuata</name>
    <name type="common">Coyote tobacco</name>
    <dbReference type="NCBI Taxonomy" id="49451"/>
    <lineage>
        <taxon>Eukaryota</taxon>
        <taxon>Viridiplantae</taxon>
        <taxon>Streptophyta</taxon>
        <taxon>Embryophyta</taxon>
        <taxon>Tracheophyta</taxon>
        <taxon>Spermatophyta</taxon>
        <taxon>Magnoliopsida</taxon>
        <taxon>eudicotyledons</taxon>
        <taxon>Gunneridae</taxon>
        <taxon>Pentapetalae</taxon>
        <taxon>asterids</taxon>
        <taxon>lamiids</taxon>
        <taxon>Solanales</taxon>
        <taxon>Solanaceae</taxon>
        <taxon>Nicotianoideae</taxon>
        <taxon>Nicotianeae</taxon>
        <taxon>Nicotiana</taxon>
    </lineage>
</organism>
<comment type="caution">
    <text evidence="1">The sequence shown here is derived from an EMBL/GenBank/DDBJ whole genome shotgun (WGS) entry which is preliminary data.</text>
</comment>
<sequence>PHNEGGVGFKKLQDFCNSFAAKKWWRFRVKNNLWTRFLNAKYCPRSNPLSKIHVPKDSNSWRNLRSTRDIIDSHIFWNIHEGNNLFWVCEFIHNQAWYMEKLQDIVNQYILSEISQISMGLKFSKMEIVRQHNIKVIHCYRGGNGVADLLFKHASSLTRSVIYTNENDLPPEIRDSIRVDRMQVPAFRLKGKRHSGWYFEPP</sequence>
<gene>
    <name evidence="1" type="ORF">A4A49_62050</name>
</gene>
<protein>
    <submittedName>
        <fullName evidence="1">Uncharacterized protein</fullName>
    </submittedName>
</protein>
<dbReference type="EMBL" id="MJEQ01002935">
    <property type="protein sequence ID" value="OIT26202.1"/>
    <property type="molecule type" value="Genomic_DNA"/>
</dbReference>